<comment type="caution">
    <text evidence="2">The sequence shown here is derived from an EMBL/GenBank/DDBJ whole genome shotgun (WGS) entry which is preliminary data.</text>
</comment>
<feature type="region of interest" description="Disordered" evidence="1">
    <location>
        <begin position="317"/>
        <end position="340"/>
    </location>
</feature>
<dbReference type="EMBL" id="RLII01000028">
    <property type="protein sequence ID" value="RXE57972.1"/>
    <property type="molecule type" value="Genomic_DNA"/>
</dbReference>
<proteinExistence type="predicted"/>
<evidence type="ECO:0000313" key="2">
    <source>
        <dbReference type="EMBL" id="RXE57972.1"/>
    </source>
</evidence>
<evidence type="ECO:0000256" key="1">
    <source>
        <dbReference type="SAM" id="MobiDB-lite"/>
    </source>
</evidence>
<protein>
    <recommendedName>
        <fullName evidence="4">ParB/Sulfiredoxin domain-containing protein</fullName>
    </recommendedName>
</protein>
<feature type="compositionally biased region" description="Basic and acidic residues" evidence="1">
    <location>
        <begin position="317"/>
        <end position="336"/>
    </location>
</feature>
<reference evidence="3" key="1">
    <citation type="submission" date="2018-11" db="EMBL/GenBank/DDBJ databases">
        <title>Genome sequencing of a novel mesophilic and cellulolytic organism within the genus Hungateiclostridium.</title>
        <authorList>
            <person name="Rettenmaier R."/>
            <person name="Liebl W."/>
            <person name="Zverlov V."/>
        </authorList>
    </citation>
    <scope>NUCLEOTIDE SEQUENCE [LARGE SCALE GENOMIC DNA]</scope>
    <source>
        <strain evidence="3">N2K1</strain>
    </source>
</reference>
<dbReference type="Proteomes" id="UP000289166">
    <property type="component" value="Unassembled WGS sequence"/>
</dbReference>
<name>A0A4Q0I4V2_9FIRM</name>
<organism evidence="2 3">
    <name type="scientific">Acetivibrio mesophilus</name>
    <dbReference type="NCBI Taxonomy" id="2487273"/>
    <lineage>
        <taxon>Bacteria</taxon>
        <taxon>Bacillati</taxon>
        <taxon>Bacillota</taxon>
        <taxon>Clostridia</taxon>
        <taxon>Eubacteriales</taxon>
        <taxon>Oscillospiraceae</taxon>
        <taxon>Acetivibrio</taxon>
    </lineage>
</organism>
<gene>
    <name evidence="2" type="ORF">EFD62_14845</name>
</gene>
<accession>A0A4Q0I4V2</accession>
<evidence type="ECO:0000313" key="3">
    <source>
        <dbReference type="Proteomes" id="UP000289166"/>
    </source>
</evidence>
<evidence type="ECO:0008006" key="4">
    <source>
        <dbReference type="Google" id="ProtNLM"/>
    </source>
</evidence>
<dbReference type="AlphaFoldDB" id="A0A4Q0I4V2"/>
<keyword evidence="3" id="KW-1185">Reference proteome</keyword>
<dbReference type="OrthoDB" id="9769293at2"/>
<dbReference type="RefSeq" id="WP_128706376.1">
    <property type="nucleotide sequence ID" value="NZ_RLII01000028.1"/>
</dbReference>
<dbReference type="CDD" id="cd16387">
    <property type="entry name" value="ParB_N_Srx"/>
    <property type="match status" value="1"/>
</dbReference>
<sequence>MPRYTTKEIQLDDLYLDEKNPRFIVPPNPTQQSIVDYLIENEEVEQLAQDIAKSGGLYAGERVIITEENGRWIVLEGNRRICACKILMNPQLIANRRLASVDKISLLMNNELKQTLAVVDADVMKNRLEAQSSLAAKHIDGIKKWSTISKHKFFALEFDAGKSIEEISMITGVSLAKIKTGLKEYRIIDYVLKLPFWTQTECEEYLNLQEIKTTRLTRLFSAKPSKADAKRLREIIDLDYDDDYHIKTSLAKDVFDKILHIVAQAAFIPDYASDFNGTRSTYEDIPQLMQFLEDNKLIIENKSGNKNIYVAPEPKTNVDVKPETSEKMSGKEEEKAVNATSNKQFTSKRNVLIPEDFKVNCTVVKINDIINELKRLNLNYCVNAQAVLLRVLLELSLKYYLNRVNESSKIDEGHLEGTYVAALESMRVKKLLNSVEHSNLVQLKKSDKIFSIFNGYVHYDSVVPNKDVLIFYFDNLRRIIEICLNS</sequence>